<gene>
    <name evidence="3" type="primary">cheB_1</name>
    <name evidence="3" type="ORF">Dcae01_00198</name>
</gene>
<sequence>MQPAKLIVTSGTMPPDVTASTTAATPGGTVNIRRILIIDDNPNDVELALTALADAPASSPGHEVSVASGGPEAIEWLRVARTTGTLPDLILLDLKMPHMDGIAVLDVIRADPGLRGIPVVMLTTSGEGRDISESYAHGASAYVIKPMDFTQFRDAMQTIQAFWTTLNRPPGLNG</sequence>
<comment type="caution">
    <text evidence="3">The sequence shown here is derived from an EMBL/GenBank/DDBJ whole genome shotgun (WGS) entry which is preliminary data.</text>
</comment>
<evidence type="ECO:0000256" key="1">
    <source>
        <dbReference type="PROSITE-ProRule" id="PRU00169"/>
    </source>
</evidence>
<feature type="modified residue" description="4-aspartylphosphate" evidence="1">
    <location>
        <position position="93"/>
    </location>
</feature>
<organism evidence="3 4">
    <name type="scientific">Deinococcus caeni</name>
    <dbReference type="NCBI Taxonomy" id="569127"/>
    <lineage>
        <taxon>Bacteria</taxon>
        <taxon>Thermotogati</taxon>
        <taxon>Deinococcota</taxon>
        <taxon>Deinococci</taxon>
        <taxon>Deinococcales</taxon>
        <taxon>Deinococcaceae</taxon>
        <taxon>Deinococcus</taxon>
    </lineage>
</organism>
<proteinExistence type="predicted"/>
<accession>A0ABP9UAL7</accession>
<dbReference type="InterPro" id="IPR011006">
    <property type="entry name" value="CheY-like_superfamily"/>
</dbReference>
<dbReference type="Pfam" id="PF00072">
    <property type="entry name" value="Response_reg"/>
    <property type="match status" value="1"/>
</dbReference>
<dbReference type="Gene3D" id="3.40.50.2300">
    <property type="match status" value="1"/>
</dbReference>
<name>A0ABP9UAL7_9DEIO</name>
<dbReference type="SMART" id="SM00448">
    <property type="entry name" value="REC"/>
    <property type="match status" value="1"/>
</dbReference>
<reference evidence="3 4" key="1">
    <citation type="submission" date="2024-02" db="EMBL/GenBank/DDBJ databases">
        <title>Deinococcus caeni NBRC 101312.</title>
        <authorList>
            <person name="Ichikawa N."/>
            <person name="Katano-Makiyama Y."/>
            <person name="Hidaka K."/>
        </authorList>
    </citation>
    <scope>NUCLEOTIDE SEQUENCE [LARGE SCALE GENOMIC DNA]</scope>
    <source>
        <strain evidence="3 4">NBRC 101312</strain>
    </source>
</reference>
<dbReference type="InterPro" id="IPR052893">
    <property type="entry name" value="TCS_response_regulator"/>
</dbReference>
<dbReference type="PANTHER" id="PTHR44520">
    <property type="entry name" value="RESPONSE REGULATOR RCP1-RELATED"/>
    <property type="match status" value="1"/>
</dbReference>
<dbReference type="EMBL" id="BAABQU010000002">
    <property type="protein sequence ID" value="GAA5438709.1"/>
    <property type="molecule type" value="Genomic_DNA"/>
</dbReference>
<dbReference type="Proteomes" id="UP001423409">
    <property type="component" value="Unassembled WGS sequence"/>
</dbReference>
<dbReference type="PANTHER" id="PTHR44520:SF2">
    <property type="entry name" value="RESPONSE REGULATOR RCP1"/>
    <property type="match status" value="1"/>
</dbReference>
<dbReference type="PROSITE" id="PS50110">
    <property type="entry name" value="RESPONSE_REGULATORY"/>
    <property type="match status" value="1"/>
</dbReference>
<protein>
    <submittedName>
        <fullName evidence="3">Protein-glutamate methylesterase/protein-glutamine glutaminase</fullName>
    </submittedName>
</protein>
<keyword evidence="1" id="KW-0597">Phosphoprotein</keyword>
<keyword evidence="4" id="KW-1185">Reference proteome</keyword>
<evidence type="ECO:0000259" key="2">
    <source>
        <dbReference type="PROSITE" id="PS50110"/>
    </source>
</evidence>
<dbReference type="CDD" id="cd17557">
    <property type="entry name" value="REC_Rcp-like"/>
    <property type="match status" value="1"/>
</dbReference>
<dbReference type="InterPro" id="IPR001789">
    <property type="entry name" value="Sig_transdc_resp-reg_receiver"/>
</dbReference>
<evidence type="ECO:0000313" key="4">
    <source>
        <dbReference type="Proteomes" id="UP001423409"/>
    </source>
</evidence>
<feature type="domain" description="Response regulatory" evidence="2">
    <location>
        <begin position="34"/>
        <end position="160"/>
    </location>
</feature>
<evidence type="ECO:0000313" key="3">
    <source>
        <dbReference type="EMBL" id="GAA5438709.1"/>
    </source>
</evidence>
<dbReference type="SUPFAM" id="SSF52172">
    <property type="entry name" value="CheY-like"/>
    <property type="match status" value="1"/>
</dbReference>